<comment type="caution">
    <text evidence="12">The sequence shown here is derived from an EMBL/GenBank/DDBJ whole genome shotgun (WGS) entry which is preliminary data.</text>
</comment>
<evidence type="ECO:0000313" key="13">
    <source>
        <dbReference type="Proteomes" id="UP001439008"/>
    </source>
</evidence>
<dbReference type="Gene3D" id="3.40.50.300">
    <property type="entry name" value="P-loop containing nucleotide triphosphate hydrolases"/>
    <property type="match status" value="1"/>
</dbReference>
<sequence>MLSFFKNGSVSADKEKKPDVDFTHFDPKNVDTTKLTGFDPAFLERGVDALKKIESSPNSKKVLRLLFEQEKTNQMKMQNRILDHQLRKKRDELKEKANYQREVRKSNAHKAELEKELAEKKSELEEERVAKLLKQKQSANEQWMAQQRNHFKEQQEMQRKTDRLRIQQEESLFKKRALHEIDLACAREKSRSQEKAKRERENADLYKSQLIEKSRLKREEMLEVITKKYQLLSLYTDRLFENLSEPRKLNSLILGTSAIFSSFFASKYGLNLLKRYLETRIGKPSLVRETSRRNIREPFRRFNFKNGRKWFYTNAQKFGFFTTRGNFNETKTIFNGIFLNKDVRDRLEWLSRVTLNTNRNNAPFQNILLYGEPGTGKTLFSKSLAINSGMHYAILTGGDFSQLGKSAVTELHKIFDWAERSKRGTLLFIDEADSILRKGRDTSSKMSENMRNVLSAFLYRTGTPSNKFMLVLATNLPAVLDDAILDRIDESIHFPFPALKERTQIFLHNIKKGLSPNVKNKFTLLKTLKGGEKEITEMCKRLAAKSEGFSGRTIQKTVVALQHSLNNGRFGKDKISTEEAEKLMTKFIESCKINFKTSHI</sequence>
<accession>A0ABV2AG72</accession>
<evidence type="ECO:0000313" key="12">
    <source>
        <dbReference type="EMBL" id="MES1918661.1"/>
    </source>
</evidence>
<evidence type="ECO:0000256" key="9">
    <source>
        <dbReference type="ARBA" id="ARBA00023271"/>
    </source>
</evidence>
<keyword evidence="7" id="KW-0496">Mitochondrion</keyword>
<feature type="domain" description="AAA+ ATPase" evidence="11">
    <location>
        <begin position="363"/>
        <end position="498"/>
    </location>
</feature>
<evidence type="ECO:0000256" key="5">
    <source>
        <dbReference type="ARBA" id="ARBA00022840"/>
    </source>
</evidence>
<evidence type="ECO:0000259" key="11">
    <source>
        <dbReference type="SMART" id="SM00382"/>
    </source>
</evidence>
<evidence type="ECO:0000256" key="3">
    <source>
        <dbReference type="ARBA" id="ARBA00022741"/>
    </source>
</evidence>
<dbReference type="Pfam" id="PF00004">
    <property type="entry name" value="AAA"/>
    <property type="match status" value="1"/>
</dbReference>
<comment type="subcellular location">
    <subcellularLocation>
        <location evidence="1">Mitochondrion inner membrane</location>
    </subcellularLocation>
    <subcellularLocation>
        <location evidence="2">Mitochondrion matrix</location>
        <location evidence="2">Mitochondrion nucleoid</location>
    </subcellularLocation>
</comment>
<dbReference type="SMART" id="SM00382">
    <property type="entry name" value="AAA"/>
    <property type="match status" value="1"/>
</dbReference>
<dbReference type="EMBL" id="JBDODL010000102">
    <property type="protein sequence ID" value="MES1918661.1"/>
    <property type="molecule type" value="Genomic_DNA"/>
</dbReference>
<evidence type="ECO:0000256" key="10">
    <source>
        <dbReference type="SAM" id="Coils"/>
    </source>
</evidence>
<dbReference type="SUPFAM" id="SSF52540">
    <property type="entry name" value="P-loop containing nucleoside triphosphate hydrolases"/>
    <property type="match status" value="1"/>
</dbReference>
<dbReference type="PANTHER" id="PTHR23075">
    <property type="entry name" value="PUTATIVE ATP-ASE"/>
    <property type="match status" value="1"/>
</dbReference>
<keyword evidence="4" id="KW-0999">Mitochondrion inner membrane</keyword>
<keyword evidence="8" id="KW-0472">Membrane</keyword>
<keyword evidence="6 10" id="KW-0175">Coiled coil</keyword>
<organism evidence="12 13">
    <name type="scientific">Bonamia ostreae</name>
    <dbReference type="NCBI Taxonomy" id="126728"/>
    <lineage>
        <taxon>Eukaryota</taxon>
        <taxon>Sar</taxon>
        <taxon>Rhizaria</taxon>
        <taxon>Endomyxa</taxon>
        <taxon>Ascetosporea</taxon>
        <taxon>Haplosporida</taxon>
        <taxon>Bonamia</taxon>
    </lineage>
</organism>
<keyword evidence="3" id="KW-0547">Nucleotide-binding</keyword>
<protein>
    <recommendedName>
        <fullName evidence="11">AAA+ ATPase domain-containing protein</fullName>
    </recommendedName>
</protein>
<keyword evidence="5" id="KW-0067">ATP-binding</keyword>
<dbReference type="InterPro" id="IPR003593">
    <property type="entry name" value="AAA+_ATPase"/>
</dbReference>
<name>A0ABV2AG72_9EUKA</name>
<dbReference type="PANTHER" id="PTHR23075:SF0">
    <property type="entry name" value="ATPASE FAMILY AAA DOMAIN-CONTAINING PROTEIN 3"/>
    <property type="match status" value="1"/>
</dbReference>
<reference evidence="12 13" key="1">
    <citation type="journal article" date="2024" name="BMC Biol.">
        <title>Comparative genomics of Ascetosporea gives new insight into the evolutionary basis for animal parasitism in Rhizaria.</title>
        <authorList>
            <person name="Hiltunen Thoren M."/>
            <person name="Onut-Brannstrom I."/>
            <person name="Alfjorden A."/>
            <person name="Peckova H."/>
            <person name="Swords F."/>
            <person name="Hooper C."/>
            <person name="Holzer A.S."/>
            <person name="Bass D."/>
            <person name="Burki F."/>
        </authorList>
    </citation>
    <scope>NUCLEOTIDE SEQUENCE [LARGE SCALE GENOMIC DNA]</scope>
    <source>
        <strain evidence="12">20-A016</strain>
    </source>
</reference>
<dbReference type="InterPro" id="IPR021911">
    <property type="entry name" value="ATAD3_N"/>
</dbReference>
<gene>
    <name evidence="12" type="ORF">MHBO_000595</name>
</gene>
<dbReference type="Proteomes" id="UP001439008">
    <property type="component" value="Unassembled WGS sequence"/>
</dbReference>
<keyword evidence="13" id="KW-1185">Reference proteome</keyword>
<evidence type="ECO:0000256" key="2">
    <source>
        <dbReference type="ARBA" id="ARBA00004436"/>
    </source>
</evidence>
<keyword evidence="9" id="KW-1135">Mitochondrion nucleoid</keyword>
<evidence type="ECO:0000256" key="8">
    <source>
        <dbReference type="ARBA" id="ARBA00023136"/>
    </source>
</evidence>
<feature type="coiled-coil region" evidence="10">
    <location>
        <begin position="82"/>
        <end position="142"/>
    </location>
</feature>
<proteinExistence type="predicted"/>
<evidence type="ECO:0000256" key="1">
    <source>
        <dbReference type="ARBA" id="ARBA00004273"/>
    </source>
</evidence>
<evidence type="ECO:0000256" key="7">
    <source>
        <dbReference type="ARBA" id="ARBA00023128"/>
    </source>
</evidence>
<evidence type="ECO:0000256" key="6">
    <source>
        <dbReference type="ARBA" id="ARBA00023054"/>
    </source>
</evidence>
<dbReference type="InterPro" id="IPR003959">
    <property type="entry name" value="ATPase_AAA_core"/>
</dbReference>
<dbReference type="InterPro" id="IPR027417">
    <property type="entry name" value="P-loop_NTPase"/>
</dbReference>
<evidence type="ECO:0000256" key="4">
    <source>
        <dbReference type="ARBA" id="ARBA00022792"/>
    </source>
</evidence>
<dbReference type="Pfam" id="PF12037">
    <property type="entry name" value="ATAD3_N"/>
    <property type="match status" value="1"/>
</dbReference>